<dbReference type="Pfam" id="PF00581">
    <property type="entry name" value="Rhodanese"/>
    <property type="match status" value="2"/>
</dbReference>
<dbReference type="PROSITE" id="PS50206">
    <property type="entry name" value="RHODANESE_3"/>
    <property type="match status" value="2"/>
</dbReference>
<dbReference type="Proteomes" id="UP001354989">
    <property type="component" value="Plasmid pPP1"/>
</dbReference>
<protein>
    <submittedName>
        <fullName evidence="4">Sulfurtransferase</fullName>
    </submittedName>
</protein>
<name>A0ABM7VIA5_9BACT</name>
<proteinExistence type="predicted"/>
<dbReference type="InterPro" id="IPR036873">
    <property type="entry name" value="Rhodanese-like_dom_sf"/>
</dbReference>
<dbReference type="PANTHER" id="PTHR11364:SF27">
    <property type="entry name" value="SULFURTRANSFERASE"/>
    <property type="match status" value="1"/>
</dbReference>
<geneLocation type="plasmid" evidence="4 5">
    <name>pPP1</name>
</geneLocation>
<dbReference type="SUPFAM" id="SSF52821">
    <property type="entry name" value="Rhodanese/Cell cycle control phosphatase"/>
    <property type="match status" value="2"/>
</dbReference>
<dbReference type="EMBL" id="AP025293">
    <property type="protein sequence ID" value="BDD00708.1"/>
    <property type="molecule type" value="Genomic_DNA"/>
</dbReference>
<gene>
    <name evidence="4" type="ORF">PEPS_29880</name>
</gene>
<dbReference type="Gene3D" id="3.40.250.10">
    <property type="entry name" value="Rhodanese-like domain"/>
    <property type="match status" value="2"/>
</dbReference>
<accession>A0ABM7VIA5</accession>
<dbReference type="CDD" id="cd01449">
    <property type="entry name" value="TST_Repeat_2"/>
    <property type="match status" value="1"/>
</dbReference>
<keyword evidence="5" id="KW-1185">Reference proteome</keyword>
<keyword evidence="2" id="KW-0677">Repeat</keyword>
<evidence type="ECO:0000256" key="1">
    <source>
        <dbReference type="ARBA" id="ARBA00022679"/>
    </source>
</evidence>
<dbReference type="PANTHER" id="PTHR11364">
    <property type="entry name" value="THIOSULFATE SULFERTANSFERASE"/>
    <property type="match status" value="1"/>
</dbReference>
<feature type="domain" description="Rhodanese" evidence="3">
    <location>
        <begin position="15"/>
        <end position="131"/>
    </location>
</feature>
<dbReference type="CDD" id="cd01448">
    <property type="entry name" value="TST_Repeat_1"/>
    <property type="match status" value="1"/>
</dbReference>
<organism evidence="4 5">
    <name type="scientific">Persicobacter psychrovividus</name>
    <dbReference type="NCBI Taxonomy" id="387638"/>
    <lineage>
        <taxon>Bacteria</taxon>
        <taxon>Pseudomonadati</taxon>
        <taxon>Bacteroidota</taxon>
        <taxon>Cytophagia</taxon>
        <taxon>Cytophagales</taxon>
        <taxon>Persicobacteraceae</taxon>
        <taxon>Persicobacter</taxon>
    </lineage>
</organism>
<evidence type="ECO:0000313" key="4">
    <source>
        <dbReference type="EMBL" id="BDD00708.1"/>
    </source>
</evidence>
<dbReference type="SMART" id="SM00450">
    <property type="entry name" value="RHOD"/>
    <property type="match status" value="2"/>
</dbReference>
<evidence type="ECO:0000313" key="5">
    <source>
        <dbReference type="Proteomes" id="UP001354989"/>
    </source>
</evidence>
<keyword evidence="1" id="KW-0808">Transferase</keyword>
<reference evidence="4 5" key="1">
    <citation type="submission" date="2021-12" db="EMBL/GenBank/DDBJ databases">
        <title>Genome sequencing of bacteria with rrn-lacking chromosome and rrn-plasmid.</title>
        <authorList>
            <person name="Anda M."/>
            <person name="Iwasaki W."/>
        </authorList>
    </citation>
    <scope>NUCLEOTIDE SEQUENCE [LARGE SCALE GENOMIC DNA]</scope>
    <source>
        <strain evidence="4 5">NBRC 101262</strain>
        <plasmid evidence="4 5">pPP1</plasmid>
    </source>
</reference>
<sequence>MKPLITPDELKTLSNDPQLILLDATIPKVGQAEEDLPPAIAIPNAQLMNLKADFCDATSGLPNTVPTVAQFEKSAQQLGVHKDSKVVVYDRHGIYSSPRAWWLFLLMGHTSVSVLQGGLPAWISAGYATEKLGDAAVRPKGNFQAEFQAHRFVNADDLMRQLSGDTSPKPLFDARSALRFEGATPEPREGMRAGHIPRSKNIHYATVIPLLENGDKEGLKAVFHEYPTSETATVFTCGSGITACILALGATVLGHQDWAVYDGSWSEWGASDRPIAQGKG</sequence>
<dbReference type="InterPro" id="IPR045078">
    <property type="entry name" value="TST/MPST-like"/>
</dbReference>
<evidence type="ECO:0000256" key="2">
    <source>
        <dbReference type="ARBA" id="ARBA00022737"/>
    </source>
</evidence>
<evidence type="ECO:0000259" key="3">
    <source>
        <dbReference type="PROSITE" id="PS50206"/>
    </source>
</evidence>
<dbReference type="InterPro" id="IPR001763">
    <property type="entry name" value="Rhodanese-like_dom"/>
</dbReference>
<feature type="domain" description="Rhodanese" evidence="3">
    <location>
        <begin position="165"/>
        <end position="277"/>
    </location>
</feature>
<keyword evidence="4" id="KW-0614">Plasmid</keyword>